<dbReference type="PANTHER" id="PTHR31791:SF10">
    <property type="entry name" value="FRIGIDA-LIKE PROTEIN"/>
    <property type="match status" value="1"/>
</dbReference>
<protein>
    <recommendedName>
        <fullName evidence="5">FRIGIDA-like protein</fullName>
    </recommendedName>
</protein>
<evidence type="ECO:0000313" key="8">
    <source>
        <dbReference type="RefSeq" id="XP_021836869.1"/>
    </source>
</evidence>
<feature type="compositionally biased region" description="Polar residues" evidence="6">
    <location>
        <begin position="552"/>
        <end position="565"/>
    </location>
</feature>
<evidence type="ECO:0000256" key="2">
    <source>
        <dbReference type="ARBA" id="ARBA00022473"/>
    </source>
</evidence>
<comment type="similarity">
    <text evidence="1 5">Belongs to the Frigida family.</text>
</comment>
<dbReference type="RefSeq" id="XP_021836869.1">
    <property type="nucleotide sequence ID" value="XM_021981177.2"/>
</dbReference>
<dbReference type="OrthoDB" id="1917867at2759"/>
<evidence type="ECO:0000313" key="7">
    <source>
        <dbReference type="Proteomes" id="UP000813463"/>
    </source>
</evidence>
<evidence type="ECO:0000256" key="4">
    <source>
        <dbReference type="ARBA" id="ARBA00023089"/>
    </source>
</evidence>
<gene>
    <name evidence="8" type="primary">LOC110776618</name>
</gene>
<accession>A0A9R0HVZ0</accession>
<dbReference type="PANTHER" id="PTHR31791">
    <property type="entry name" value="FRIGIDA-LIKE PROTEIN 3-RELATED"/>
    <property type="match status" value="1"/>
</dbReference>
<evidence type="ECO:0000256" key="5">
    <source>
        <dbReference type="RuleBase" id="RU364012"/>
    </source>
</evidence>
<dbReference type="AlphaFoldDB" id="A0A9R0HVZ0"/>
<reference evidence="7" key="1">
    <citation type="journal article" date="2021" name="Nat. Commun.">
        <title>Genomic analyses provide insights into spinach domestication and the genetic basis of agronomic traits.</title>
        <authorList>
            <person name="Cai X."/>
            <person name="Sun X."/>
            <person name="Xu C."/>
            <person name="Sun H."/>
            <person name="Wang X."/>
            <person name="Ge C."/>
            <person name="Zhang Z."/>
            <person name="Wang Q."/>
            <person name="Fei Z."/>
            <person name="Jiao C."/>
            <person name="Wang Q."/>
        </authorList>
    </citation>
    <scope>NUCLEOTIDE SEQUENCE [LARGE SCALE GENOMIC DNA]</scope>
    <source>
        <strain evidence="7">cv. Varoflay</strain>
    </source>
</reference>
<keyword evidence="2 5" id="KW-0217">Developmental protein</keyword>
<dbReference type="GO" id="GO:0030154">
    <property type="term" value="P:cell differentiation"/>
    <property type="evidence" value="ECO:0007669"/>
    <property type="project" value="UniProtKB-KW"/>
</dbReference>
<keyword evidence="4 5" id="KW-0287">Flowering</keyword>
<dbReference type="GO" id="GO:0009908">
    <property type="term" value="P:flower development"/>
    <property type="evidence" value="ECO:0007669"/>
    <property type="project" value="UniProtKB-KW"/>
</dbReference>
<dbReference type="KEGG" id="soe:110776618"/>
<sequence>MTTEVNTTNNVHRLFENLEAQKTLLFKCTDLYKTLTSHFTTLQQSIDSKTLTLDSKLQSLDSIQQKSLEDLHGREISIPDRLSSLSSEIESKKQSAIAELGKPLDESAPLTEVLKSLCRRMEHNGLLKFVVCKRKETASLRGEMREAMKECVDPARMVLETVREFLVAKEAGVRGMADKRWACGVVVTGLFPPEELKEKKKSVGVAFSRKTVEEAEEVVRGWREKAEKLAGVEGGGSGMGSAEAAMFLQVVVGFGLKEIFDEEFYKDMVVEFAARRDMAKLAVPIFGDQTADLIDQLVKNGKEVEAVYFASVSGLTERFQPTSLLKSYLRNSKKKTADILKNGNHKAGATDEANTFEISYIRSIVRCVEDHKLESDFFVDSLKKRLSLLEKTKADKKKGSAANSSKPSNKRVHSGGGPPRNSGAPPPRPAKMRKFPSPYSSYGQREAVSRSPAVSPVSRYLGSYSLSNQTAYDPRLNASTYGPGLSSQTAYDPGLTASTYGPSLTSQTAYDPGLTATTYGTSLSNQTAYDPGSTYGPSLSSQAAYDPHPGLTASTYGPSLSSQTAYDPHPGLTASTYSPSLSSQTAYDPGLTASTYGPRYGASHVQTADQVTQQQYIVAGGSAPSPSVGQRVVSSYGLQSAYGTYDHSATSAPYQPPYAQ</sequence>
<proteinExistence type="inferred from homology"/>
<feature type="region of interest" description="Disordered" evidence="6">
    <location>
        <begin position="530"/>
        <end position="584"/>
    </location>
</feature>
<keyword evidence="3 5" id="KW-0221">Differentiation</keyword>
<evidence type="ECO:0000256" key="3">
    <source>
        <dbReference type="ARBA" id="ARBA00022782"/>
    </source>
</evidence>
<evidence type="ECO:0000256" key="6">
    <source>
        <dbReference type="SAM" id="MobiDB-lite"/>
    </source>
</evidence>
<feature type="region of interest" description="Disordered" evidence="6">
    <location>
        <begin position="393"/>
        <end position="454"/>
    </location>
</feature>
<feature type="compositionally biased region" description="Polar residues" evidence="6">
    <location>
        <begin position="573"/>
        <end position="584"/>
    </location>
</feature>
<keyword evidence="7" id="KW-1185">Reference proteome</keyword>
<dbReference type="Proteomes" id="UP000813463">
    <property type="component" value="Chromosome 2"/>
</dbReference>
<organism evidence="7 8">
    <name type="scientific">Spinacia oleracea</name>
    <name type="common">Spinach</name>
    <dbReference type="NCBI Taxonomy" id="3562"/>
    <lineage>
        <taxon>Eukaryota</taxon>
        <taxon>Viridiplantae</taxon>
        <taxon>Streptophyta</taxon>
        <taxon>Embryophyta</taxon>
        <taxon>Tracheophyta</taxon>
        <taxon>Spermatophyta</taxon>
        <taxon>Magnoliopsida</taxon>
        <taxon>eudicotyledons</taxon>
        <taxon>Gunneridae</taxon>
        <taxon>Pentapetalae</taxon>
        <taxon>Caryophyllales</taxon>
        <taxon>Chenopodiaceae</taxon>
        <taxon>Chenopodioideae</taxon>
        <taxon>Anserineae</taxon>
        <taxon>Spinacia</taxon>
    </lineage>
</organism>
<reference evidence="8" key="2">
    <citation type="submission" date="2025-08" db="UniProtKB">
        <authorList>
            <consortium name="RefSeq"/>
        </authorList>
    </citation>
    <scope>IDENTIFICATION</scope>
    <source>
        <tissue evidence="8">Leaf</tissue>
    </source>
</reference>
<name>A0A9R0HVZ0_SPIOL</name>
<evidence type="ECO:0000256" key="1">
    <source>
        <dbReference type="ARBA" id="ARBA00008956"/>
    </source>
</evidence>
<dbReference type="Pfam" id="PF07899">
    <property type="entry name" value="Frigida"/>
    <property type="match status" value="1"/>
</dbReference>
<dbReference type="InterPro" id="IPR012474">
    <property type="entry name" value="Frigida"/>
</dbReference>
<dbReference type="GeneID" id="110776618"/>